<sequence>MSFDHLTCPRCGAEVKRYRNPFPTVDIIIETEGGIVLIERKNEPRGWALPGGFVDYGETLEAAATREAKEETSLHVTNLRLLGCYSDPSRDPRQHTISTVYVARASGVPAAADDAANLAVFPVTALPSELCFDHRRILDDYLRFRERPST</sequence>
<dbReference type="InterPro" id="IPR020476">
    <property type="entry name" value="Nudix_hydrolase"/>
</dbReference>
<organism evidence="3 4">
    <name type="scientific">Geobacter hydrogenophilus</name>
    <dbReference type="NCBI Taxonomy" id="40983"/>
    <lineage>
        <taxon>Bacteria</taxon>
        <taxon>Pseudomonadati</taxon>
        <taxon>Thermodesulfobacteriota</taxon>
        <taxon>Desulfuromonadia</taxon>
        <taxon>Geobacterales</taxon>
        <taxon>Geobacteraceae</taxon>
        <taxon>Geobacter</taxon>
    </lineage>
</organism>
<proteinExistence type="predicted"/>
<protein>
    <submittedName>
        <fullName evidence="3">NUDIX hydrolase</fullName>
    </submittedName>
</protein>
<keyword evidence="4" id="KW-1185">Reference proteome</keyword>
<evidence type="ECO:0000313" key="3">
    <source>
        <dbReference type="EMBL" id="GLI37042.1"/>
    </source>
</evidence>
<evidence type="ECO:0000256" key="1">
    <source>
        <dbReference type="ARBA" id="ARBA00022801"/>
    </source>
</evidence>
<name>A0A9W6FY99_9BACT</name>
<dbReference type="PANTHER" id="PTHR43736">
    <property type="entry name" value="ADP-RIBOSE PYROPHOSPHATASE"/>
    <property type="match status" value="1"/>
</dbReference>
<gene>
    <name evidence="3" type="ORF">GHYDROH2_05430</name>
</gene>
<dbReference type="Gene3D" id="3.90.79.10">
    <property type="entry name" value="Nucleoside Triphosphate Pyrophosphohydrolase"/>
    <property type="match status" value="1"/>
</dbReference>
<accession>A0A9W6FY99</accession>
<dbReference type="CDD" id="cd18873">
    <property type="entry name" value="NUDIX_NadM_like"/>
    <property type="match status" value="1"/>
</dbReference>
<evidence type="ECO:0000259" key="2">
    <source>
        <dbReference type="PROSITE" id="PS51462"/>
    </source>
</evidence>
<dbReference type="PRINTS" id="PR00502">
    <property type="entry name" value="NUDIXFAMILY"/>
</dbReference>
<dbReference type="Pfam" id="PF00293">
    <property type="entry name" value="NUDIX"/>
    <property type="match status" value="1"/>
</dbReference>
<dbReference type="InterPro" id="IPR015797">
    <property type="entry name" value="NUDIX_hydrolase-like_dom_sf"/>
</dbReference>
<comment type="caution">
    <text evidence="3">The sequence shown here is derived from an EMBL/GenBank/DDBJ whole genome shotgun (WGS) entry which is preliminary data.</text>
</comment>
<feature type="domain" description="Nudix hydrolase" evidence="2">
    <location>
        <begin position="20"/>
        <end position="146"/>
    </location>
</feature>
<dbReference type="PANTHER" id="PTHR43736:SF1">
    <property type="entry name" value="DIHYDRONEOPTERIN TRIPHOSPHATE DIPHOSPHATASE"/>
    <property type="match status" value="1"/>
</dbReference>
<dbReference type="GO" id="GO:0016787">
    <property type="term" value="F:hydrolase activity"/>
    <property type="evidence" value="ECO:0007669"/>
    <property type="project" value="UniProtKB-KW"/>
</dbReference>
<dbReference type="AlphaFoldDB" id="A0A9W6FY99"/>
<dbReference type="RefSeq" id="WP_214187156.1">
    <property type="nucleotide sequence ID" value="NZ_BSDS01000001.1"/>
</dbReference>
<dbReference type="SUPFAM" id="SSF55811">
    <property type="entry name" value="Nudix"/>
    <property type="match status" value="1"/>
</dbReference>
<reference evidence="3" key="1">
    <citation type="submission" date="2022-12" db="EMBL/GenBank/DDBJ databases">
        <title>Reference genome sequencing for broad-spectrum identification of bacterial and archaeal isolates by mass spectrometry.</title>
        <authorList>
            <person name="Sekiguchi Y."/>
            <person name="Tourlousse D.M."/>
        </authorList>
    </citation>
    <scope>NUCLEOTIDE SEQUENCE</scope>
    <source>
        <strain evidence="3">H2</strain>
    </source>
</reference>
<dbReference type="InterPro" id="IPR000086">
    <property type="entry name" value="NUDIX_hydrolase_dom"/>
</dbReference>
<dbReference type="EMBL" id="BSDS01000001">
    <property type="protein sequence ID" value="GLI37042.1"/>
    <property type="molecule type" value="Genomic_DNA"/>
</dbReference>
<dbReference type="PROSITE" id="PS51462">
    <property type="entry name" value="NUDIX"/>
    <property type="match status" value="1"/>
</dbReference>
<dbReference type="Proteomes" id="UP001144352">
    <property type="component" value="Unassembled WGS sequence"/>
</dbReference>
<keyword evidence="1 3" id="KW-0378">Hydrolase</keyword>
<evidence type="ECO:0000313" key="4">
    <source>
        <dbReference type="Proteomes" id="UP001144352"/>
    </source>
</evidence>